<keyword evidence="1" id="KW-0472">Membrane</keyword>
<name>E2AC92_CAMFO</name>
<dbReference type="AlphaFoldDB" id="E2AC92"/>
<reference evidence="2 3" key="1">
    <citation type="journal article" date="2010" name="Science">
        <title>Genomic comparison of the ants Camponotus floridanus and Harpegnathos saltator.</title>
        <authorList>
            <person name="Bonasio R."/>
            <person name="Zhang G."/>
            <person name="Ye C."/>
            <person name="Mutti N.S."/>
            <person name="Fang X."/>
            <person name="Qin N."/>
            <person name="Donahue G."/>
            <person name="Yang P."/>
            <person name="Li Q."/>
            <person name="Li C."/>
            <person name="Zhang P."/>
            <person name="Huang Z."/>
            <person name="Berger S.L."/>
            <person name="Reinberg D."/>
            <person name="Wang J."/>
            <person name="Liebig J."/>
        </authorList>
    </citation>
    <scope>NUCLEOTIDE SEQUENCE [LARGE SCALE GENOMIC DNA]</scope>
    <source>
        <strain evidence="3">C129</strain>
    </source>
</reference>
<evidence type="ECO:0000256" key="1">
    <source>
        <dbReference type="SAM" id="Phobius"/>
    </source>
</evidence>
<proteinExistence type="predicted"/>
<sequence>MDFASEYLPEILRPGFREGDCSFADTGTFILYFYGIKSICIISSICLSISTAVKIARYEKETGLRLTDSESKQYNNNKKWFNLYLKLFIMLFIVIGIKWSLMTATWLSGNLSIYTSYAINLMDIVQNFCTFIIFVCKKKIKRMLLKRFGCSGFITKAQSTTNTISSSASTHTITLGEMSMQEKINSCGQRNYHVKNLTDGTDL</sequence>
<protein>
    <submittedName>
        <fullName evidence="2">Probable G-protein coupled receptor Mth-like 10</fullName>
    </submittedName>
</protein>
<dbReference type="PANTHER" id="PTHR47154:SF2">
    <property type="entry name" value="G-PROTEIN COUPLED RECEPTOR MTH-RELATED"/>
    <property type="match status" value="1"/>
</dbReference>
<dbReference type="Gene3D" id="1.20.1070.10">
    <property type="entry name" value="Rhodopsin 7-helix transmembrane proteins"/>
    <property type="match status" value="1"/>
</dbReference>
<dbReference type="InParanoid" id="E2AC92"/>
<accession>E2AC92</accession>
<keyword evidence="1" id="KW-1133">Transmembrane helix</keyword>
<keyword evidence="3" id="KW-1185">Reference proteome</keyword>
<feature type="transmembrane region" description="Helical" evidence="1">
    <location>
        <begin position="83"/>
        <end position="101"/>
    </location>
</feature>
<dbReference type="Proteomes" id="UP000000311">
    <property type="component" value="Unassembled WGS sequence"/>
</dbReference>
<evidence type="ECO:0000313" key="2">
    <source>
        <dbReference type="EMBL" id="EFN68947.1"/>
    </source>
</evidence>
<feature type="transmembrane region" description="Helical" evidence="1">
    <location>
        <begin position="113"/>
        <end position="136"/>
    </location>
</feature>
<keyword evidence="1" id="KW-0812">Transmembrane</keyword>
<dbReference type="GO" id="GO:0008528">
    <property type="term" value="F:G protein-coupled peptide receptor activity"/>
    <property type="evidence" value="ECO:0007669"/>
    <property type="project" value="TreeGrafter"/>
</dbReference>
<dbReference type="InterPro" id="IPR051384">
    <property type="entry name" value="Mth_GPCR"/>
</dbReference>
<organism evidence="3">
    <name type="scientific">Camponotus floridanus</name>
    <name type="common">Florida carpenter ant</name>
    <dbReference type="NCBI Taxonomy" id="104421"/>
    <lineage>
        <taxon>Eukaryota</taxon>
        <taxon>Metazoa</taxon>
        <taxon>Ecdysozoa</taxon>
        <taxon>Arthropoda</taxon>
        <taxon>Hexapoda</taxon>
        <taxon>Insecta</taxon>
        <taxon>Pterygota</taxon>
        <taxon>Neoptera</taxon>
        <taxon>Endopterygota</taxon>
        <taxon>Hymenoptera</taxon>
        <taxon>Apocrita</taxon>
        <taxon>Aculeata</taxon>
        <taxon>Formicoidea</taxon>
        <taxon>Formicidae</taxon>
        <taxon>Formicinae</taxon>
        <taxon>Camponotus</taxon>
    </lineage>
</organism>
<dbReference type="PANTHER" id="PTHR47154">
    <property type="entry name" value="G-PROTEIN COUPLED RECEPTOR MTH-RELATED"/>
    <property type="match status" value="1"/>
</dbReference>
<dbReference type="STRING" id="104421.E2AC92"/>
<keyword evidence="2" id="KW-0675">Receptor</keyword>
<gene>
    <name evidence="2" type="ORF">EAG_05772</name>
</gene>
<dbReference type="EMBL" id="GL438472">
    <property type="protein sequence ID" value="EFN68947.1"/>
    <property type="molecule type" value="Genomic_DNA"/>
</dbReference>
<dbReference type="GO" id="GO:0005886">
    <property type="term" value="C:plasma membrane"/>
    <property type="evidence" value="ECO:0007669"/>
    <property type="project" value="TreeGrafter"/>
</dbReference>
<evidence type="ECO:0000313" key="3">
    <source>
        <dbReference type="Proteomes" id="UP000000311"/>
    </source>
</evidence>
<dbReference type="OrthoDB" id="6082634at2759"/>
<feature type="transmembrane region" description="Helical" evidence="1">
    <location>
        <begin position="32"/>
        <end position="56"/>
    </location>
</feature>